<sequence>MTAQGFIEDLLAEAPELVAGRYRVTRNETTIVVEDWVEDGAPRFEEEWRNPHGYKITLEEMESAADQWAEETLTHWEDQEPEDLKSAMAYTKKNFDLATPSENIAVAVFSFATNICAESWVI</sequence>
<evidence type="ECO:0000313" key="2">
    <source>
        <dbReference type="Proteomes" id="UP000076929"/>
    </source>
</evidence>
<dbReference type="EMBL" id="CP015623">
    <property type="protein sequence ID" value="ANE05516.1"/>
    <property type="molecule type" value="Genomic_DNA"/>
</dbReference>
<dbReference type="AlphaFoldDB" id="A0A172QXZ7"/>
<dbReference type="KEGG" id="ccjz:ccrud_14340"/>
<protein>
    <submittedName>
        <fullName evidence="1">Uncharacterized protein</fullName>
    </submittedName>
</protein>
<organism evidence="1 2">
    <name type="scientific">Corynebacterium crudilactis</name>
    <dbReference type="NCBI Taxonomy" id="1652495"/>
    <lineage>
        <taxon>Bacteria</taxon>
        <taxon>Bacillati</taxon>
        <taxon>Actinomycetota</taxon>
        <taxon>Actinomycetes</taxon>
        <taxon>Mycobacteriales</taxon>
        <taxon>Corynebacteriaceae</taxon>
        <taxon>Corynebacterium</taxon>
    </lineage>
</organism>
<proteinExistence type="predicted"/>
<keyword evidence="2" id="KW-1185">Reference proteome</keyword>
<dbReference type="Proteomes" id="UP000076929">
    <property type="component" value="Plasmid pCRULAC1"/>
</dbReference>
<accession>A0A172QXZ7</accession>
<dbReference type="RefSeq" id="WP_066570339.1">
    <property type="nucleotide sequence ID" value="NZ_CP015623.1"/>
</dbReference>
<keyword evidence="1" id="KW-0614">Plasmid</keyword>
<name>A0A172QXZ7_9CORY</name>
<gene>
    <name evidence="1" type="ORF">ccrud_14340</name>
</gene>
<reference evidence="1 2" key="1">
    <citation type="submission" date="2016-05" db="EMBL/GenBank/DDBJ databases">
        <title>Complete genome sequence of Corynebacterium crudilactis, a new Corynebacterium species isolated from raw cow's milk.</title>
        <authorList>
            <person name="Christian R."/>
            <person name="Zimmermann J."/>
            <person name="Lipski A."/>
            <person name="Kalinowski J."/>
        </authorList>
    </citation>
    <scope>NUCLEOTIDE SEQUENCE [LARGE SCALE GENOMIC DNA]</scope>
    <source>
        <strain evidence="1 2">JZ16</strain>
        <plasmid evidence="1 2">pCRULAC1</plasmid>
    </source>
</reference>
<geneLocation type="plasmid" evidence="1 2">
    <name>pCRULAC1</name>
</geneLocation>
<evidence type="ECO:0000313" key="1">
    <source>
        <dbReference type="EMBL" id="ANE05516.1"/>
    </source>
</evidence>